<evidence type="ECO:0000313" key="2">
    <source>
        <dbReference type="Proteomes" id="UP001157440"/>
    </source>
</evidence>
<dbReference type="AlphaFoldDB" id="A0AA37THZ7"/>
<dbReference type="Proteomes" id="UP001157440">
    <property type="component" value="Unassembled WGS sequence"/>
</dbReference>
<reference evidence="2" key="1">
    <citation type="journal article" date="2019" name="Int. J. Syst. Evol. Microbiol.">
        <title>The Global Catalogue of Microorganisms (GCM) 10K type strain sequencing project: providing services to taxonomists for standard genome sequencing and annotation.</title>
        <authorList>
            <consortium name="The Broad Institute Genomics Platform"/>
            <consortium name="The Broad Institute Genome Sequencing Center for Infectious Disease"/>
            <person name="Wu L."/>
            <person name="Ma J."/>
        </authorList>
    </citation>
    <scope>NUCLEOTIDE SEQUENCE [LARGE SCALE GENOMIC DNA]</scope>
    <source>
        <strain evidence="2">NBRC 103632</strain>
    </source>
</reference>
<dbReference type="RefSeq" id="WP_238199802.1">
    <property type="nucleotide sequence ID" value="NZ_BPQZ01000048.1"/>
</dbReference>
<sequence length="105" mass="12325">MTPTQIQRIRDMLARLRDDPVLQAMIARNTFNVADTVTMVVNLNSFAHEHRHQIACRWCAAKASGRWRRRVVERVRNARLDKLNYEFEVQADAAAFEEWLSARGW</sequence>
<dbReference type="EMBL" id="BSPL01000007">
    <property type="protein sequence ID" value="GLS68733.1"/>
    <property type="molecule type" value="Genomic_DNA"/>
</dbReference>
<proteinExistence type="predicted"/>
<keyword evidence="2" id="KW-1185">Reference proteome</keyword>
<accession>A0AA37THZ7</accession>
<organism evidence="1 2">
    <name type="scientific">Methylobacterium tardum</name>
    <dbReference type="NCBI Taxonomy" id="374432"/>
    <lineage>
        <taxon>Bacteria</taxon>
        <taxon>Pseudomonadati</taxon>
        <taxon>Pseudomonadota</taxon>
        <taxon>Alphaproteobacteria</taxon>
        <taxon>Hyphomicrobiales</taxon>
        <taxon>Methylobacteriaceae</taxon>
        <taxon>Methylobacterium</taxon>
    </lineage>
</organism>
<name>A0AA37THZ7_9HYPH</name>
<evidence type="ECO:0000313" key="1">
    <source>
        <dbReference type="EMBL" id="GLS68733.1"/>
    </source>
</evidence>
<comment type="caution">
    <text evidence="1">The sequence shown here is derived from an EMBL/GenBank/DDBJ whole genome shotgun (WGS) entry which is preliminary data.</text>
</comment>
<protein>
    <submittedName>
        <fullName evidence="1">Uncharacterized protein</fullName>
    </submittedName>
</protein>
<gene>
    <name evidence="1" type="ORF">GCM10007890_07450</name>
</gene>